<gene>
    <name evidence="2" type="ORF">WM40_07980</name>
</gene>
<dbReference type="AlphaFoldDB" id="A0A0F5K1N8"/>
<dbReference type="OrthoDB" id="8634103at2"/>
<dbReference type="RefSeq" id="WP_024901400.1">
    <property type="nucleotide sequence ID" value="NZ_CADFGU010000002.1"/>
</dbReference>
<proteinExistence type="predicted"/>
<dbReference type="PANTHER" id="PTHR44051:SF8">
    <property type="entry name" value="GLUTATHIONE S-TRANSFERASE GSTA"/>
    <property type="match status" value="1"/>
</dbReference>
<accession>A0A0F5K1N8</accession>
<dbReference type="Pfam" id="PF13417">
    <property type="entry name" value="GST_N_3"/>
    <property type="match status" value="1"/>
</dbReference>
<dbReference type="CDD" id="cd03205">
    <property type="entry name" value="GST_C_6"/>
    <property type="match status" value="1"/>
</dbReference>
<dbReference type="InterPro" id="IPR036282">
    <property type="entry name" value="Glutathione-S-Trfase_C_sf"/>
</dbReference>
<dbReference type="PATRIC" id="fig|28092.6.peg.1892"/>
<dbReference type="EMBL" id="LAQU01000006">
    <property type="protein sequence ID" value="KKB64011.1"/>
    <property type="molecule type" value="Genomic_DNA"/>
</dbReference>
<name>A0A0F5K1N8_9BURK</name>
<evidence type="ECO:0000313" key="2">
    <source>
        <dbReference type="EMBL" id="KKB64011.1"/>
    </source>
</evidence>
<protein>
    <recommendedName>
        <fullName evidence="1">GST N-terminal domain-containing protein</fullName>
    </recommendedName>
</protein>
<reference evidence="2 3" key="1">
    <citation type="submission" date="2015-03" db="EMBL/GenBank/DDBJ databases">
        <title>Draft Genome Sequence of Burkholderia andropogonis type strain ICMP2807, isolated from Sorghum bicolor.</title>
        <authorList>
            <person name="Lopes-Santos L."/>
            <person name="Castro D.B."/>
            <person name="Ottoboni L.M."/>
            <person name="Park D."/>
            <person name="Weirc B.S."/>
            <person name="Destefano S.A."/>
        </authorList>
    </citation>
    <scope>NUCLEOTIDE SEQUENCE [LARGE SCALE GENOMIC DNA]</scope>
    <source>
        <strain evidence="2 3">ICMP2807</strain>
    </source>
</reference>
<sequence length="208" mass="23433">MKLIGMLDSPFVRRVALSMREWGMPFEHDALSVFRHYDDFKRINPIVKAPTLVLDDGQWLIDSTLILDHLEGLAASRGLRSLMPADFAARTQALRVIGLSLAACEKTMQIVYERHLRPEEKQHTPWLTRVSEQLQAAYQTLEAQVMAHPLVGTDTITQDGITAAVTLGFTRHMLGDTVPGFRLDDYPVLLAYSHKVEQRPAFLQTPVA</sequence>
<dbReference type="STRING" id="28092.WM40_07980"/>
<dbReference type="SUPFAM" id="SSF47616">
    <property type="entry name" value="GST C-terminal domain-like"/>
    <property type="match status" value="1"/>
</dbReference>
<keyword evidence="3" id="KW-1185">Reference proteome</keyword>
<organism evidence="2 3">
    <name type="scientific">Robbsia andropogonis</name>
    <dbReference type="NCBI Taxonomy" id="28092"/>
    <lineage>
        <taxon>Bacteria</taxon>
        <taxon>Pseudomonadati</taxon>
        <taxon>Pseudomonadota</taxon>
        <taxon>Betaproteobacteria</taxon>
        <taxon>Burkholderiales</taxon>
        <taxon>Burkholderiaceae</taxon>
        <taxon>Robbsia</taxon>
    </lineage>
</organism>
<dbReference type="Proteomes" id="UP000033618">
    <property type="component" value="Unassembled WGS sequence"/>
</dbReference>
<dbReference type="Gene3D" id="1.20.1050.10">
    <property type="match status" value="1"/>
</dbReference>
<evidence type="ECO:0000259" key="1">
    <source>
        <dbReference type="PROSITE" id="PS50404"/>
    </source>
</evidence>
<dbReference type="PROSITE" id="PS50404">
    <property type="entry name" value="GST_NTER"/>
    <property type="match status" value="1"/>
</dbReference>
<dbReference type="InterPro" id="IPR036249">
    <property type="entry name" value="Thioredoxin-like_sf"/>
</dbReference>
<evidence type="ECO:0000313" key="3">
    <source>
        <dbReference type="Proteomes" id="UP000033618"/>
    </source>
</evidence>
<comment type="caution">
    <text evidence="2">The sequence shown here is derived from an EMBL/GenBank/DDBJ whole genome shotgun (WGS) entry which is preliminary data.</text>
</comment>
<feature type="domain" description="GST N-terminal" evidence="1">
    <location>
        <begin position="1"/>
        <end position="78"/>
    </location>
</feature>
<dbReference type="Gene3D" id="3.40.30.10">
    <property type="entry name" value="Glutaredoxin"/>
    <property type="match status" value="1"/>
</dbReference>
<dbReference type="SUPFAM" id="SSF52833">
    <property type="entry name" value="Thioredoxin-like"/>
    <property type="match status" value="1"/>
</dbReference>
<dbReference type="InterPro" id="IPR004045">
    <property type="entry name" value="Glutathione_S-Trfase_N"/>
</dbReference>
<dbReference type="PANTHER" id="PTHR44051">
    <property type="entry name" value="GLUTATHIONE S-TRANSFERASE-RELATED"/>
    <property type="match status" value="1"/>
</dbReference>